<keyword evidence="1" id="KW-0472">Membrane</keyword>
<keyword evidence="1" id="KW-1133">Transmembrane helix</keyword>
<gene>
    <name evidence="3" type="ORF">O6P43_006986</name>
</gene>
<organism evidence="3 4">
    <name type="scientific">Quillaja saponaria</name>
    <name type="common">Soap bark tree</name>
    <dbReference type="NCBI Taxonomy" id="32244"/>
    <lineage>
        <taxon>Eukaryota</taxon>
        <taxon>Viridiplantae</taxon>
        <taxon>Streptophyta</taxon>
        <taxon>Embryophyta</taxon>
        <taxon>Tracheophyta</taxon>
        <taxon>Spermatophyta</taxon>
        <taxon>Magnoliopsida</taxon>
        <taxon>eudicotyledons</taxon>
        <taxon>Gunneridae</taxon>
        <taxon>Pentapetalae</taxon>
        <taxon>rosids</taxon>
        <taxon>fabids</taxon>
        <taxon>Fabales</taxon>
        <taxon>Quillajaceae</taxon>
        <taxon>Quillaja</taxon>
    </lineage>
</organism>
<sequence>MQGEIKWYEEKNPGEIFADAHKELVKEGGEWLKSTSKSCSVVAALIATVAFATSSTILGGNQEKTGTPNLQGQPAFNLFAITSMIVLCFSVTALIMFLSILTSQYQLQDFHKEWPWKLLVGLSSLFVSIYSMLIAFFAGHFFLLSESRLRQLAFPLYAVTCLPLTFYAAARFPLYFDLLRANFMNVARPSI</sequence>
<feature type="transmembrane region" description="Helical" evidence="1">
    <location>
        <begin position="39"/>
        <end position="58"/>
    </location>
</feature>
<proteinExistence type="predicted"/>
<evidence type="ECO:0000259" key="2">
    <source>
        <dbReference type="Pfam" id="PF13962"/>
    </source>
</evidence>
<feature type="transmembrane region" description="Helical" evidence="1">
    <location>
        <begin position="154"/>
        <end position="174"/>
    </location>
</feature>
<name>A0AAD7Q9D6_QUISA</name>
<dbReference type="PANTHER" id="PTHR24177">
    <property type="entry name" value="CASKIN"/>
    <property type="match status" value="1"/>
</dbReference>
<dbReference type="Proteomes" id="UP001163823">
    <property type="component" value="Chromosome 3"/>
</dbReference>
<keyword evidence="1" id="KW-0812">Transmembrane</keyword>
<feature type="transmembrane region" description="Helical" evidence="1">
    <location>
        <begin position="118"/>
        <end position="142"/>
    </location>
</feature>
<dbReference type="AlphaFoldDB" id="A0AAD7Q9D6"/>
<dbReference type="PANTHER" id="PTHR24177:SF103">
    <property type="entry name" value="PGG DOMAIN-CONTAINING PROTEIN"/>
    <property type="match status" value="1"/>
</dbReference>
<dbReference type="Pfam" id="PF13962">
    <property type="entry name" value="PGG"/>
    <property type="match status" value="1"/>
</dbReference>
<accession>A0AAD7Q9D6</accession>
<dbReference type="InterPro" id="IPR026961">
    <property type="entry name" value="PGG_dom"/>
</dbReference>
<dbReference type="KEGG" id="qsa:O6P43_006986"/>
<dbReference type="GO" id="GO:0016020">
    <property type="term" value="C:membrane"/>
    <property type="evidence" value="ECO:0007669"/>
    <property type="project" value="TreeGrafter"/>
</dbReference>
<evidence type="ECO:0000256" key="1">
    <source>
        <dbReference type="SAM" id="Phobius"/>
    </source>
</evidence>
<evidence type="ECO:0000313" key="3">
    <source>
        <dbReference type="EMBL" id="KAJ7977343.1"/>
    </source>
</evidence>
<protein>
    <submittedName>
        <fullName evidence="3">Ankyrin repeat-containing protein</fullName>
    </submittedName>
</protein>
<keyword evidence="4" id="KW-1185">Reference proteome</keyword>
<feature type="transmembrane region" description="Helical" evidence="1">
    <location>
        <begin position="78"/>
        <end position="98"/>
    </location>
</feature>
<evidence type="ECO:0000313" key="4">
    <source>
        <dbReference type="Proteomes" id="UP001163823"/>
    </source>
</evidence>
<reference evidence="3" key="1">
    <citation type="journal article" date="2023" name="Science">
        <title>Elucidation of the pathway for biosynthesis of saponin adjuvants from the soapbark tree.</title>
        <authorList>
            <person name="Reed J."/>
            <person name="Orme A."/>
            <person name="El-Demerdash A."/>
            <person name="Owen C."/>
            <person name="Martin L.B.B."/>
            <person name="Misra R.C."/>
            <person name="Kikuchi S."/>
            <person name="Rejzek M."/>
            <person name="Martin A.C."/>
            <person name="Harkess A."/>
            <person name="Leebens-Mack J."/>
            <person name="Louveau T."/>
            <person name="Stephenson M.J."/>
            <person name="Osbourn A."/>
        </authorList>
    </citation>
    <scope>NUCLEOTIDE SEQUENCE</scope>
    <source>
        <strain evidence="3">S10</strain>
    </source>
</reference>
<dbReference type="EMBL" id="JARAOO010000003">
    <property type="protein sequence ID" value="KAJ7977343.1"/>
    <property type="molecule type" value="Genomic_DNA"/>
</dbReference>
<comment type="caution">
    <text evidence="3">The sequence shown here is derived from an EMBL/GenBank/DDBJ whole genome shotgun (WGS) entry which is preliminary data.</text>
</comment>
<feature type="domain" description="PGG" evidence="2">
    <location>
        <begin position="30"/>
        <end position="142"/>
    </location>
</feature>